<evidence type="ECO:0000256" key="1">
    <source>
        <dbReference type="SAM" id="MobiDB-lite"/>
    </source>
</evidence>
<keyword evidence="3" id="KW-1185">Reference proteome</keyword>
<feature type="compositionally biased region" description="Gly residues" evidence="1">
    <location>
        <begin position="296"/>
        <end position="305"/>
    </location>
</feature>
<proteinExistence type="predicted"/>
<dbReference type="EMBL" id="AGNL01029379">
    <property type="protein sequence ID" value="EJK57132.1"/>
    <property type="molecule type" value="Genomic_DNA"/>
</dbReference>
<evidence type="ECO:0000313" key="3">
    <source>
        <dbReference type="Proteomes" id="UP000266841"/>
    </source>
</evidence>
<feature type="compositionally biased region" description="Basic and acidic residues" evidence="1">
    <location>
        <begin position="306"/>
        <end position="316"/>
    </location>
</feature>
<sequence>MARDTRLVLSPPLADKTTSSVSKRKRKTERCVPDRLQLQVWSAQDNLTCDHQIKYETTLQKLIISLHLEVPGRFTIHAQIMKRSAAAPAPPSSPRVSKRQQQSNNIDMSPALSLRDAVCSFLASAGGELPLQDMHCDGHAAELGTNNFNCDIAAALEALIVAGNASSSSAIEKALRADFTTEALGPKRLSDVSAGGGSGMGFQVFVNGKNLFECGCGGGGGYDSGENGLSRGGDIGASIHLTGRRVARISGSHHLGPGGLLVECSNASDIGEFLESFKELKRRLASVDKSRIRVTAGGGGGGGRSELGRLRSQGEKTDGGGWGFGFVFESDAGRRYPKRELQPPKRLTISSFHCGQSYDTPAWLQQLPEHLRKKSWARLRNYV</sequence>
<feature type="region of interest" description="Disordered" evidence="1">
    <location>
        <begin position="295"/>
        <end position="316"/>
    </location>
</feature>
<name>K0SEV4_THAOC</name>
<dbReference type="AlphaFoldDB" id="K0SEV4"/>
<accession>K0SEV4</accession>
<gene>
    <name evidence="2" type="ORF">THAOC_22859</name>
</gene>
<evidence type="ECO:0000313" key="2">
    <source>
        <dbReference type="EMBL" id="EJK57132.1"/>
    </source>
</evidence>
<comment type="caution">
    <text evidence="2">The sequence shown here is derived from an EMBL/GenBank/DDBJ whole genome shotgun (WGS) entry which is preliminary data.</text>
</comment>
<feature type="region of interest" description="Disordered" evidence="1">
    <location>
        <begin position="1"/>
        <end position="28"/>
    </location>
</feature>
<reference evidence="2 3" key="1">
    <citation type="journal article" date="2012" name="Genome Biol.">
        <title>Genome and low-iron response of an oceanic diatom adapted to chronic iron limitation.</title>
        <authorList>
            <person name="Lommer M."/>
            <person name="Specht M."/>
            <person name="Roy A.S."/>
            <person name="Kraemer L."/>
            <person name="Andreson R."/>
            <person name="Gutowska M.A."/>
            <person name="Wolf J."/>
            <person name="Bergner S.V."/>
            <person name="Schilhabel M.B."/>
            <person name="Klostermeier U.C."/>
            <person name="Beiko R.G."/>
            <person name="Rosenstiel P."/>
            <person name="Hippler M."/>
            <person name="Laroche J."/>
        </authorList>
    </citation>
    <scope>NUCLEOTIDE SEQUENCE [LARGE SCALE GENOMIC DNA]</scope>
    <source>
        <strain evidence="2 3">CCMP1005</strain>
    </source>
</reference>
<protein>
    <submittedName>
        <fullName evidence="2">Uncharacterized protein</fullName>
    </submittedName>
</protein>
<feature type="region of interest" description="Disordered" evidence="1">
    <location>
        <begin position="85"/>
        <end position="104"/>
    </location>
</feature>
<organism evidence="2 3">
    <name type="scientific">Thalassiosira oceanica</name>
    <name type="common">Marine diatom</name>
    <dbReference type="NCBI Taxonomy" id="159749"/>
    <lineage>
        <taxon>Eukaryota</taxon>
        <taxon>Sar</taxon>
        <taxon>Stramenopiles</taxon>
        <taxon>Ochrophyta</taxon>
        <taxon>Bacillariophyta</taxon>
        <taxon>Coscinodiscophyceae</taxon>
        <taxon>Thalassiosirophycidae</taxon>
        <taxon>Thalassiosirales</taxon>
        <taxon>Thalassiosiraceae</taxon>
        <taxon>Thalassiosira</taxon>
    </lineage>
</organism>
<dbReference type="Proteomes" id="UP000266841">
    <property type="component" value="Unassembled WGS sequence"/>
</dbReference>